<dbReference type="FunFam" id="3.40.50.720:FF:000231">
    <property type="entry name" value="Estradiol 17-beta-dehydrogenase 8"/>
    <property type="match status" value="1"/>
</dbReference>
<keyword evidence="5" id="KW-0444">Lipid biosynthesis</keyword>
<evidence type="ECO:0000256" key="8">
    <source>
        <dbReference type="ARBA" id="ARBA00023002"/>
    </source>
</evidence>
<keyword evidence="6" id="KW-0597">Phosphoprotein</keyword>
<evidence type="ECO:0000256" key="13">
    <source>
        <dbReference type="ARBA" id="ARBA00037929"/>
    </source>
</evidence>
<comment type="pathway">
    <text evidence="13">Steroid biosynthesis; estrogen biosynthesis.</text>
</comment>
<dbReference type="OrthoDB" id="1888931at2759"/>
<evidence type="ECO:0000256" key="9">
    <source>
        <dbReference type="ARBA" id="ARBA00023027"/>
    </source>
</evidence>
<dbReference type="PRINTS" id="PR00080">
    <property type="entry name" value="SDRFAMILY"/>
</dbReference>
<evidence type="ECO:0000256" key="21">
    <source>
        <dbReference type="ARBA" id="ARBA00077835"/>
    </source>
</evidence>
<gene>
    <name evidence="26" type="primary">HSD17B8</name>
    <name evidence="26" type="ORF">Bhyg_08199</name>
</gene>
<dbReference type="Proteomes" id="UP001151699">
    <property type="component" value="Chromosome B"/>
</dbReference>
<comment type="catalytic activity">
    <reaction evidence="16">
        <text>17beta-hydroxy-5alpha-androstan-3-one + NAD(+) = 5alpha-androstan-3,17-dione + NADH + H(+)</text>
        <dbReference type="Rhea" id="RHEA:41992"/>
        <dbReference type="ChEBI" id="CHEBI:15378"/>
        <dbReference type="ChEBI" id="CHEBI:15994"/>
        <dbReference type="ChEBI" id="CHEBI:16330"/>
        <dbReference type="ChEBI" id="CHEBI:57540"/>
        <dbReference type="ChEBI" id="CHEBI:57945"/>
    </reaction>
    <physiologicalReaction direction="left-to-right" evidence="16">
        <dbReference type="Rhea" id="RHEA:41993"/>
    </physiologicalReaction>
</comment>
<proteinExistence type="inferred from homology"/>
<dbReference type="PANTHER" id="PTHR42760">
    <property type="entry name" value="SHORT-CHAIN DEHYDROGENASES/REDUCTASES FAMILY MEMBER"/>
    <property type="match status" value="1"/>
</dbReference>
<dbReference type="InterPro" id="IPR020904">
    <property type="entry name" value="Sc_DH/Rdtase_CS"/>
</dbReference>
<dbReference type="PROSITE" id="PS00061">
    <property type="entry name" value="ADH_SHORT"/>
    <property type="match status" value="1"/>
</dbReference>
<keyword evidence="9" id="KW-0520">NAD</keyword>
<comment type="similarity">
    <text evidence="3">Belongs to the short-chain dehydrogenases/reductases (SDR) family.</text>
</comment>
<comment type="subcellular location">
    <subcellularLocation>
        <location evidence="1">Mitochondrion matrix</location>
    </subcellularLocation>
</comment>
<comment type="caution">
    <text evidence="26">The sequence shown here is derived from an EMBL/GenBank/DDBJ whole genome shotgun (WGS) entry which is preliminary data.</text>
</comment>
<evidence type="ECO:0000256" key="1">
    <source>
        <dbReference type="ARBA" id="ARBA00004305"/>
    </source>
</evidence>
<evidence type="ECO:0000256" key="18">
    <source>
        <dbReference type="ARBA" id="ARBA00065174"/>
    </source>
</evidence>
<dbReference type="EC" id="1.1.1.n12" evidence="4"/>
<dbReference type="GO" id="GO:0005759">
    <property type="term" value="C:mitochondrial matrix"/>
    <property type="evidence" value="ECO:0007669"/>
    <property type="project" value="UniProtKB-SubCell"/>
</dbReference>
<comment type="catalytic activity">
    <reaction evidence="14">
        <text>17beta-estradiol + NAD(+) = estrone + NADH + H(+)</text>
        <dbReference type="Rhea" id="RHEA:24612"/>
        <dbReference type="ChEBI" id="CHEBI:15378"/>
        <dbReference type="ChEBI" id="CHEBI:16469"/>
        <dbReference type="ChEBI" id="CHEBI:17263"/>
        <dbReference type="ChEBI" id="CHEBI:57540"/>
        <dbReference type="ChEBI" id="CHEBI:57945"/>
        <dbReference type="EC" id="1.1.1.62"/>
    </reaction>
    <physiologicalReaction direction="left-to-right" evidence="14">
        <dbReference type="Rhea" id="RHEA:24613"/>
    </physiologicalReaction>
    <physiologicalReaction direction="right-to-left" evidence="14">
        <dbReference type="Rhea" id="RHEA:24614"/>
    </physiologicalReaction>
</comment>
<keyword evidence="8" id="KW-0560">Oxidoreductase</keyword>
<dbReference type="EMBL" id="WJQU01000002">
    <property type="protein sequence ID" value="KAJ6643241.1"/>
    <property type="molecule type" value="Genomic_DNA"/>
</dbReference>
<evidence type="ECO:0000256" key="19">
    <source>
        <dbReference type="ARBA" id="ARBA00066822"/>
    </source>
</evidence>
<dbReference type="InterPro" id="IPR002347">
    <property type="entry name" value="SDR_fam"/>
</dbReference>
<dbReference type="PRINTS" id="PR00081">
    <property type="entry name" value="GDHRDH"/>
</dbReference>
<evidence type="ECO:0000256" key="3">
    <source>
        <dbReference type="ARBA" id="ARBA00006484"/>
    </source>
</evidence>
<reference evidence="26" key="1">
    <citation type="submission" date="2022-07" db="EMBL/GenBank/DDBJ databases">
        <authorList>
            <person name="Trinca V."/>
            <person name="Uliana J.V.C."/>
            <person name="Torres T.T."/>
            <person name="Ward R.J."/>
            <person name="Monesi N."/>
        </authorList>
    </citation>
    <scope>NUCLEOTIDE SEQUENCE</scope>
    <source>
        <strain evidence="26">HSMRA1968</strain>
        <tissue evidence="26">Whole embryos</tissue>
    </source>
</reference>
<sequence length="243" mass="25471">MSLSGKLAVITGAGSGIGRAACNILARDGATIVAIDRIGASAAATIKPLGDSHLSLEVDVSSSDNIRAALNDTLKKYKKPPSIVVNSAGITKDNFLLKMSEQDFDDVINVNLKGTFLVMQNFAQAMVAHNIGGGSIVNIASIVGKTGNMGQVNYASSKSGVESMTRVASKEFGKFNIRVNAILPGFIKSPMTDKVPDKVKEIYLQSCALKRFGQPEEIAEVISFLASDKSSFVNGASIEVTGG</sequence>
<dbReference type="SUPFAM" id="SSF51735">
    <property type="entry name" value="NAD(P)-binding Rossmann-fold domains"/>
    <property type="match status" value="1"/>
</dbReference>
<dbReference type="Gene3D" id="3.40.50.720">
    <property type="entry name" value="NAD(P)-binding Rossmann-like Domain"/>
    <property type="match status" value="1"/>
</dbReference>
<evidence type="ECO:0000313" key="26">
    <source>
        <dbReference type="EMBL" id="KAJ6643241.1"/>
    </source>
</evidence>
<evidence type="ECO:0000256" key="7">
    <source>
        <dbReference type="ARBA" id="ARBA00022832"/>
    </source>
</evidence>
<comment type="subunit">
    <text evidence="18">Heterotetramer with CBR4; contains two molecules of HSD17B8 and CBR4.</text>
</comment>
<evidence type="ECO:0000256" key="23">
    <source>
        <dbReference type="ARBA" id="ARBA00081936"/>
    </source>
</evidence>
<name>A0A9Q0N538_9DIPT</name>
<organism evidence="26 27">
    <name type="scientific">Pseudolycoriella hygida</name>
    <dbReference type="NCBI Taxonomy" id="35572"/>
    <lineage>
        <taxon>Eukaryota</taxon>
        <taxon>Metazoa</taxon>
        <taxon>Ecdysozoa</taxon>
        <taxon>Arthropoda</taxon>
        <taxon>Hexapoda</taxon>
        <taxon>Insecta</taxon>
        <taxon>Pterygota</taxon>
        <taxon>Neoptera</taxon>
        <taxon>Endopterygota</taxon>
        <taxon>Diptera</taxon>
        <taxon>Nematocera</taxon>
        <taxon>Sciaroidea</taxon>
        <taxon>Sciaridae</taxon>
        <taxon>Pseudolycoriella</taxon>
    </lineage>
</organism>
<comment type="catalytic activity">
    <reaction evidence="17">
        <text>a (3R)-3-hydroxyacyl-CoA + NAD(+) = a 3-oxoacyl-CoA + NADH + H(+)</text>
        <dbReference type="Rhea" id="RHEA:32711"/>
        <dbReference type="ChEBI" id="CHEBI:15378"/>
        <dbReference type="ChEBI" id="CHEBI:57319"/>
        <dbReference type="ChEBI" id="CHEBI:57540"/>
        <dbReference type="ChEBI" id="CHEBI:57945"/>
        <dbReference type="ChEBI" id="CHEBI:90726"/>
        <dbReference type="EC" id="1.1.1.n12"/>
    </reaction>
    <physiologicalReaction direction="left-to-right" evidence="17">
        <dbReference type="Rhea" id="RHEA:32712"/>
    </physiologicalReaction>
</comment>
<evidence type="ECO:0000256" key="25">
    <source>
        <dbReference type="ARBA" id="ARBA00083258"/>
    </source>
</evidence>
<comment type="pathway">
    <text evidence="2">Lipid metabolism; fatty acid biosynthesis.</text>
</comment>
<evidence type="ECO:0000256" key="16">
    <source>
        <dbReference type="ARBA" id="ARBA00050435"/>
    </source>
</evidence>
<dbReference type="GO" id="GO:0047035">
    <property type="term" value="F:testosterone dehydrogenase (NAD+) activity"/>
    <property type="evidence" value="ECO:0007669"/>
    <property type="project" value="UniProtKB-EC"/>
</dbReference>
<comment type="catalytic activity">
    <reaction evidence="15">
        <text>testosterone + NAD(+) = androst-4-ene-3,17-dione + NADH + H(+)</text>
        <dbReference type="Rhea" id="RHEA:14929"/>
        <dbReference type="ChEBI" id="CHEBI:15378"/>
        <dbReference type="ChEBI" id="CHEBI:16422"/>
        <dbReference type="ChEBI" id="CHEBI:17347"/>
        <dbReference type="ChEBI" id="CHEBI:57540"/>
        <dbReference type="ChEBI" id="CHEBI:57945"/>
        <dbReference type="EC" id="1.1.1.239"/>
    </reaction>
    <physiologicalReaction direction="left-to-right" evidence="15">
        <dbReference type="Rhea" id="RHEA:14930"/>
    </physiologicalReaction>
</comment>
<evidence type="ECO:0000256" key="5">
    <source>
        <dbReference type="ARBA" id="ARBA00022516"/>
    </source>
</evidence>
<evidence type="ECO:0000256" key="24">
    <source>
        <dbReference type="ARBA" id="ARBA00083097"/>
    </source>
</evidence>
<evidence type="ECO:0000256" key="15">
    <source>
        <dbReference type="ARBA" id="ARBA00050232"/>
    </source>
</evidence>
<keyword evidence="11" id="KW-0496">Mitochondrion</keyword>
<evidence type="ECO:0000256" key="10">
    <source>
        <dbReference type="ARBA" id="ARBA00023098"/>
    </source>
</evidence>
<evidence type="ECO:0000256" key="14">
    <source>
        <dbReference type="ARBA" id="ARBA00049069"/>
    </source>
</evidence>
<evidence type="ECO:0000256" key="22">
    <source>
        <dbReference type="ARBA" id="ARBA00081419"/>
    </source>
</evidence>
<evidence type="ECO:0000256" key="2">
    <source>
        <dbReference type="ARBA" id="ARBA00005194"/>
    </source>
</evidence>
<accession>A0A9Q0N538</accession>
<dbReference type="GO" id="GO:0004303">
    <property type="term" value="F:estradiol 17-beta-dehydrogenase [NAD(P)+] activity"/>
    <property type="evidence" value="ECO:0007669"/>
    <property type="project" value="UniProtKB-EC"/>
</dbReference>
<evidence type="ECO:0000256" key="11">
    <source>
        <dbReference type="ARBA" id="ARBA00023128"/>
    </source>
</evidence>
<dbReference type="GO" id="GO:0008210">
    <property type="term" value="P:estrogen metabolic process"/>
    <property type="evidence" value="ECO:0007669"/>
    <property type="project" value="UniProtKB-ARBA"/>
</dbReference>
<evidence type="ECO:0000313" key="27">
    <source>
        <dbReference type="Proteomes" id="UP001151699"/>
    </source>
</evidence>
<keyword evidence="27" id="KW-1185">Reference proteome</keyword>
<keyword evidence="10" id="KW-0443">Lipid metabolism</keyword>
<protein>
    <recommendedName>
        <fullName evidence="20">(3R)-3-hydroxyacyl-CoA dehydrogenase</fullName>
        <ecNumber evidence="19">1.1.1.239</ecNumber>
        <ecNumber evidence="4">1.1.1.n12</ecNumber>
    </recommendedName>
    <alternativeName>
        <fullName evidence="22">17-beta-hydroxysteroid dehydrogenase 8</fullName>
    </alternativeName>
    <alternativeName>
        <fullName evidence="21">3-ketoacyl-[acyl-carrier-protein] reductase alpha subunit</fullName>
    </alternativeName>
    <alternativeName>
        <fullName evidence="24">3-oxoacyl-[acyl-carrier-protein] reductase</fullName>
    </alternativeName>
    <alternativeName>
        <fullName evidence="25">Estradiol 17-beta-dehydrogenase 8</fullName>
    </alternativeName>
    <alternativeName>
        <fullName evidence="23">Testosterone 17-beta-dehydrogenase 8</fullName>
    </alternativeName>
</protein>
<dbReference type="GO" id="GO:0006633">
    <property type="term" value="P:fatty acid biosynthetic process"/>
    <property type="evidence" value="ECO:0007669"/>
    <property type="project" value="UniProtKB-KW"/>
</dbReference>
<dbReference type="AlphaFoldDB" id="A0A9Q0N538"/>
<dbReference type="EC" id="1.1.1.239" evidence="19"/>
<evidence type="ECO:0000256" key="12">
    <source>
        <dbReference type="ARBA" id="ARBA00023160"/>
    </source>
</evidence>
<evidence type="ECO:0000256" key="4">
    <source>
        <dbReference type="ARBA" id="ARBA00012456"/>
    </source>
</evidence>
<dbReference type="PANTHER" id="PTHR42760:SF83">
    <property type="entry name" value="(3R)-3-HYDROXYACYL-COA DEHYDROGENASE"/>
    <property type="match status" value="1"/>
</dbReference>
<dbReference type="InterPro" id="IPR036291">
    <property type="entry name" value="NAD(P)-bd_dom_sf"/>
</dbReference>
<evidence type="ECO:0000256" key="17">
    <source>
        <dbReference type="ARBA" id="ARBA00052680"/>
    </source>
</evidence>
<dbReference type="GO" id="GO:0048038">
    <property type="term" value="F:quinone binding"/>
    <property type="evidence" value="ECO:0007669"/>
    <property type="project" value="TreeGrafter"/>
</dbReference>
<keyword evidence="12" id="KW-0275">Fatty acid biosynthesis</keyword>
<keyword evidence="7" id="KW-0276">Fatty acid metabolism</keyword>
<dbReference type="Pfam" id="PF13561">
    <property type="entry name" value="adh_short_C2"/>
    <property type="match status" value="1"/>
</dbReference>
<evidence type="ECO:0000256" key="20">
    <source>
        <dbReference type="ARBA" id="ARBA00070911"/>
    </source>
</evidence>
<evidence type="ECO:0000256" key="6">
    <source>
        <dbReference type="ARBA" id="ARBA00022553"/>
    </source>
</evidence>